<dbReference type="Gene3D" id="1.10.3730.10">
    <property type="entry name" value="ProC C-terminal domain-like"/>
    <property type="match status" value="1"/>
</dbReference>
<keyword evidence="2" id="KW-0963">Cytoplasm</keyword>
<dbReference type="EMBL" id="LDYG01000031">
    <property type="protein sequence ID" value="KUP06050.1"/>
    <property type="molecule type" value="Genomic_DNA"/>
</dbReference>
<dbReference type="InterPro" id="IPR008927">
    <property type="entry name" value="6-PGluconate_DH-like_C_sf"/>
</dbReference>
<keyword evidence="2" id="KW-0028">Amino-acid biosynthesis</keyword>
<protein>
    <recommendedName>
        <fullName evidence="2">Pyrroline-5-carboxylate reductase</fullName>
        <shortName evidence="2">P5C reductase</shortName>
        <shortName evidence="2">P5CR</shortName>
        <ecNumber evidence="2">1.5.1.2</ecNumber>
    </recommendedName>
    <alternativeName>
        <fullName evidence="2">PCA reductase</fullName>
    </alternativeName>
</protein>
<comment type="function">
    <text evidence="2">Catalyzes the reduction of 1-pyrroline-5-carboxylate (PCA) to L-proline.</text>
</comment>
<dbReference type="HAMAP" id="MF_01925">
    <property type="entry name" value="P5C_reductase"/>
    <property type="match status" value="1"/>
</dbReference>
<comment type="similarity">
    <text evidence="1 2">Belongs to the pyrroline-5-carboxylate reductase family.</text>
</comment>
<dbReference type="EC" id="1.5.1.2" evidence="2"/>
<accession>A0A147K7J3</accession>
<dbReference type="GO" id="GO:0055129">
    <property type="term" value="P:L-proline biosynthetic process"/>
    <property type="evidence" value="ECO:0007669"/>
    <property type="project" value="UniProtKB-UniRule"/>
</dbReference>
<dbReference type="PROSITE" id="PS00521">
    <property type="entry name" value="P5CR"/>
    <property type="match status" value="1"/>
</dbReference>
<dbReference type="Pfam" id="PF14748">
    <property type="entry name" value="P5CR_dimer"/>
    <property type="match status" value="1"/>
</dbReference>
<dbReference type="Proteomes" id="UP000074108">
    <property type="component" value="Unassembled WGS sequence"/>
</dbReference>
<comment type="catalytic activity">
    <reaction evidence="2">
        <text>L-proline + NAD(+) = (S)-1-pyrroline-5-carboxylate + NADH + 2 H(+)</text>
        <dbReference type="Rhea" id="RHEA:14105"/>
        <dbReference type="ChEBI" id="CHEBI:15378"/>
        <dbReference type="ChEBI" id="CHEBI:17388"/>
        <dbReference type="ChEBI" id="CHEBI:57540"/>
        <dbReference type="ChEBI" id="CHEBI:57945"/>
        <dbReference type="ChEBI" id="CHEBI:60039"/>
        <dbReference type="EC" id="1.5.1.2"/>
    </reaction>
</comment>
<evidence type="ECO:0000259" key="5">
    <source>
        <dbReference type="Pfam" id="PF14748"/>
    </source>
</evidence>
<dbReference type="GO" id="GO:0004735">
    <property type="term" value="F:pyrroline-5-carboxylate reductase activity"/>
    <property type="evidence" value="ECO:0007669"/>
    <property type="project" value="UniProtKB-UniRule"/>
</dbReference>
<dbReference type="Pfam" id="PF03807">
    <property type="entry name" value="F420_oxidored"/>
    <property type="match status" value="1"/>
</dbReference>
<dbReference type="InterPro" id="IPR028939">
    <property type="entry name" value="P5C_Rdtase_cat_N"/>
</dbReference>
<dbReference type="PANTHER" id="PTHR11645">
    <property type="entry name" value="PYRROLINE-5-CARBOXYLATE REDUCTASE"/>
    <property type="match status" value="1"/>
</dbReference>
<dbReference type="STRING" id="1150625.Q75_10365"/>
<comment type="subcellular location">
    <subcellularLocation>
        <location evidence="2">Cytoplasm</location>
    </subcellularLocation>
</comment>
<dbReference type="PANTHER" id="PTHR11645:SF51">
    <property type="entry name" value="COME OPERON PROTEIN 4"/>
    <property type="match status" value="1"/>
</dbReference>
<dbReference type="InterPro" id="IPR000304">
    <property type="entry name" value="Pyrroline-COOH_reductase"/>
</dbReference>
<dbReference type="PATRIC" id="fig|1150625.3.peg.2208"/>
<dbReference type="InterPro" id="IPR053790">
    <property type="entry name" value="P5CR-like_CS"/>
</dbReference>
<proteinExistence type="inferred from homology"/>
<name>A0A147K7J3_9BACI</name>
<evidence type="ECO:0000313" key="6">
    <source>
        <dbReference type="EMBL" id="KUP06050.1"/>
    </source>
</evidence>
<evidence type="ECO:0000256" key="3">
    <source>
        <dbReference type="PIRSR" id="PIRSR000193-1"/>
    </source>
</evidence>
<feature type="domain" description="Pyrroline-5-carboxylate reductase catalytic N-terminal" evidence="4">
    <location>
        <begin position="2"/>
        <end position="97"/>
    </location>
</feature>
<gene>
    <name evidence="2" type="primary">proC</name>
    <name evidence="6" type="ORF">Q75_10365</name>
</gene>
<dbReference type="GO" id="GO:0005737">
    <property type="term" value="C:cytoplasm"/>
    <property type="evidence" value="ECO:0007669"/>
    <property type="project" value="UniProtKB-SubCell"/>
</dbReference>
<dbReference type="Gene3D" id="3.40.50.720">
    <property type="entry name" value="NAD(P)-binding Rossmann-like Domain"/>
    <property type="match status" value="1"/>
</dbReference>
<dbReference type="InterPro" id="IPR036291">
    <property type="entry name" value="NAD(P)-bd_dom_sf"/>
</dbReference>
<dbReference type="PIRSF" id="PIRSF000193">
    <property type="entry name" value="Pyrrol-5-carb_rd"/>
    <property type="match status" value="1"/>
</dbReference>
<feature type="domain" description="Pyrroline-5-carboxylate reductase dimerisation" evidence="5">
    <location>
        <begin position="160"/>
        <end position="261"/>
    </location>
</feature>
<dbReference type="AlphaFoldDB" id="A0A147K7J3"/>
<evidence type="ECO:0000256" key="2">
    <source>
        <dbReference type="HAMAP-Rule" id="MF_01925"/>
    </source>
</evidence>
<evidence type="ECO:0000313" key="7">
    <source>
        <dbReference type="Proteomes" id="UP000074108"/>
    </source>
</evidence>
<dbReference type="RefSeq" id="WP_059351307.1">
    <property type="nucleotide sequence ID" value="NZ_LDYG01000031.1"/>
</dbReference>
<evidence type="ECO:0000256" key="1">
    <source>
        <dbReference type="ARBA" id="ARBA00005525"/>
    </source>
</evidence>
<evidence type="ECO:0000259" key="4">
    <source>
        <dbReference type="Pfam" id="PF03807"/>
    </source>
</evidence>
<keyword evidence="2 3" id="KW-0521">NADP</keyword>
<dbReference type="SUPFAM" id="SSF48179">
    <property type="entry name" value="6-phosphogluconate dehydrogenase C-terminal domain-like"/>
    <property type="match status" value="1"/>
</dbReference>
<dbReference type="NCBIfam" id="NF005814">
    <property type="entry name" value="PRK07680.1"/>
    <property type="match status" value="1"/>
</dbReference>
<comment type="caution">
    <text evidence="6">The sequence shown here is derived from an EMBL/GenBank/DDBJ whole genome shotgun (WGS) entry which is preliminary data.</text>
</comment>
<dbReference type="UniPathway" id="UPA00098">
    <property type="reaction ID" value="UER00361"/>
</dbReference>
<dbReference type="SUPFAM" id="SSF51735">
    <property type="entry name" value="NAD(P)-binding Rossmann-fold domains"/>
    <property type="match status" value="1"/>
</dbReference>
<feature type="binding site" evidence="3">
    <location>
        <begin position="6"/>
        <end position="11"/>
    </location>
    <ligand>
        <name>NADP(+)</name>
        <dbReference type="ChEBI" id="CHEBI:58349"/>
    </ligand>
</feature>
<keyword evidence="2" id="KW-0560">Oxidoreductase</keyword>
<comment type="catalytic activity">
    <reaction evidence="2">
        <text>L-proline + NADP(+) = (S)-1-pyrroline-5-carboxylate + NADPH + 2 H(+)</text>
        <dbReference type="Rhea" id="RHEA:14109"/>
        <dbReference type="ChEBI" id="CHEBI:15378"/>
        <dbReference type="ChEBI" id="CHEBI:17388"/>
        <dbReference type="ChEBI" id="CHEBI:57783"/>
        <dbReference type="ChEBI" id="CHEBI:58349"/>
        <dbReference type="ChEBI" id="CHEBI:60039"/>
        <dbReference type="EC" id="1.5.1.2"/>
    </reaction>
</comment>
<dbReference type="InterPro" id="IPR029036">
    <property type="entry name" value="P5CR_dimer"/>
</dbReference>
<keyword evidence="2" id="KW-0641">Proline biosynthesis</keyword>
<sequence>MKIGIIGTGNMGTILIKAMIKTSIIDPNQLVITNRTIDKAYTLKKTYPSIHVEENVNILLSSSDIIFLCIKPLDIQPFIKQYKEQFTEEKIVVSITSPISVEQLESYIPSQCVRLIPSITNRALAGVSLLTFGESCSDTTMEVITRLADSFSSPIRIEEEITRVSSDIVSCGPAFFSYLTQRFIDGAVAETSITREKATELASQMLIGLGELLNQDIYTLPSLQEKVCVKGGVTGEGIKVLEANVGTMFEDLFKATHVKYDEDVTETTKQFSSQHNILDRK</sequence>
<comment type="pathway">
    <text evidence="2">Amino-acid biosynthesis; L-proline biosynthesis; L-proline from L-glutamate 5-semialdehyde: step 1/1.</text>
</comment>
<keyword evidence="7" id="KW-1185">Reference proteome</keyword>
<dbReference type="OrthoDB" id="9805754at2"/>
<reference evidence="6 7" key="1">
    <citation type="journal article" date="2016" name="Front. Microbiol.">
        <title>Microevolution Analysis of Bacillus coahuilensis Unveils Differences in Phosphorus Acquisition Strategies and Their Regulation.</title>
        <authorList>
            <person name="Gomez-Lunar Z."/>
            <person name="Hernandez-Gonzalez I."/>
            <person name="Rodriguez-Torres M.D."/>
            <person name="Souza V."/>
            <person name="Olmedo-Alvarez G."/>
        </authorList>
    </citation>
    <scope>NUCLEOTIDE SEQUENCE [LARGE SCALE GENOMIC DNA]</scope>
    <source>
        <strain evidence="7">p1.1.43</strain>
    </source>
</reference>
<organism evidence="6 7">
    <name type="scientific">Bacillus coahuilensis p1.1.43</name>
    <dbReference type="NCBI Taxonomy" id="1150625"/>
    <lineage>
        <taxon>Bacteria</taxon>
        <taxon>Bacillati</taxon>
        <taxon>Bacillota</taxon>
        <taxon>Bacilli</taxon>
        <taxon>Bacillales</taxon>
        <taxon>Bacillaceae</taxon>
        <taxon>Bacillus</taxon>
    </lineage>
</organism>